<dbReference type="EMBL" id="FMYM01000005">
    <property type="protein sequence ID" value="SDC09034.1"/>
    <property type="molecule type" value="Genomic_DNA"/>
</dbReference>
<dbReference type="Pfam" id="PF11518">
    <property type="entry name" value="DUF3221"/>
    <property type="match status" value="1"/>
</dbReference>
<evidence type="ECO:0000313" key="1">
    <source>
        <dbReference type="EMBL" id="SDC09034.1"/>
    </source>
</evidence>
<proteinExistence type="predicted"/>
<dbReference type="RefSeq" id="WP_141769863.1">
    <property type="nucleotide sequence ID" value="NZ_FMYM01000005.1"/>
</dbReference>
<dbReference type="AlphaFoldDB" id="A0A1G6IRC3"/>
<accession>A0A1G6IRC3</accession>
<protein>
    <submittedName>
        <fullName evidence="1">Uncharacterized protein</fullName>
    </submittedName>
</protein>
<sequence>MFCKLEMNQKVRIHADILLESYPGQTYAYYIEIIDDDDES</sequence>
<dbReference type="InterPro" id="IPR021598">
    <property type="entry name" value="DUF3221"/>
</dbReference>
<reference evidence="2" key="1">
    <citation type="submission" date="2016-09" db="EMBL/GenBank/DDBJ databases">
        <authorList>
            <person name="Varghese N."/>
            <person name="Submissions S."/>
        </authorList>
    </citation>
    <scope>NUCLEOTIDE SEQUENCE [LARGE SCALE GENOMIC DNA]</scope>
    <source>
        <strain evidence="2">25nlg</strain>
    </source>
</reference>
<evidence type="ECO:0000313" key="2">
    <source>
        <dbReference type="Proteomes" id="UP000242662"/>
    </source>
</evidence>
<dbReference type="Proteomes" id="UP000242662">
    <property type="component" value="Unassembled WGS sequence"/>
</dbReference>
<keyword evidence="2" id="KW-1185">Reference proteome</keyword>
<organism evidence="1 2">
    <name type="scientific">Shouchella lonarensis</name>
    <dbReference type="NCBI Taxonomy" id="1464122"/>
    <lineage>
        <taxon>Bacteria</taxon>
        <taxon>Bacillati</taxon>
        <taxon>Bacillota</taxon>
        <taxon>Bacilli</taxon>
        <taxon>Bacillales</taxon>
        <taxon>Bacillaceae</taxon>
        <taxon>Shouchella</taxon>
    </lineage>
</organism>
<name>A0A1G6IRC3_9BACI</name>
<gene>
    <name evidence="1" type="ORF">SAMN05421737_105144</name>
</gene>
<dbReference type="OrthoDB" id="2890443at2"/>